<evidence type="ECO:0000256" key="2">
    <source>
        <dbReference type="SAM" id="SignalP"/>
    </source>
</evidence>
<keyword evidence="1 2" id="KW-0732">Signal</keyword>
<dbReference type="Proteomes" id="UP001061862">
    <property type="component" value="Chromosome"/>
</dbReference>
<dbReference type="CDD" id="cd01004">
    <property type="entry name" value="PBP2_MidA_like"/>
    <property type="match status" value="1"/>
</dbReference>
<evidence type="ECO:0000313" key="5">
    <source>
        <dbReference type="Proteomes" id="UP001061862"/>
    </source>
</evidence>
<dbReference type="Pfam" id="PF00497">
    <property type="entry name" value="SBP_bac_3"/>
    <property type="match status" value="1"/>
</dbReference>
<keyword evidence="5" id="KW-1185">Reference proteome</keyword>
<name>A0ABY6CDQ5_9HYPH</name>
<feature type="domain" description="Solute-binding protein family 3/N-terminal" evidence="3">
    <location>
        <begin position="64"/>
        <end position="296"/>
    </location>
</feature>
<sequence length="315" mass="33059">MLSRKSFIIAATSLLLAASTSGIALGQAAGFSLEPNPANRLHAEKVDAIAALLPPDYKWAKDGVLSVAIAAGAPPIATYATDGATVVGFDPDIGRLVGEVLGLPVEIVPIAWADWPLGVTAGKYDAVISNVGVTEERKEKFDFSTYRIGIHGFYVRADSPITSIKEPKDIAGLKIITGSGTNQERIALEWDRQNQEAGLAPIELQYYDDDAAASLAISSGRADVQLNPNAPQAYHAALTGDTKLVGTISSGWPNPADVGITTRKGSGLAEPFTAAINHLIETGTYAELLAQWNVTPEAVPESRTNPPGLPKPPAS</sequence>
<dbReference type="RefSeq" id="WP_262168681.1">
    <property type="nucleotide sequence ID" value="NZ_CP104965.1"/>
</dbReference>
<dbReference type="PANTHER" id="PTHR35936:SF19">
    <property type="entry name" value="AMINO-ACID-BINDING PROTEIN YXEM-RELATED"/>
    <property type="match status" value="1"/>
</dbReference>
<reference evidence="4 5" key="1">
    <citation type="submission" date="2022-09" db="EMBL/GenBank/DDBJ databases">
        <title>Interaction between co-microsymbionts with complementary sets of symbiotic genes in legume-rhizobium systems.</title>
        <authorList>
            <person name="Safronova V."/>
            <person name="Sazanova A."/>
            <person name="Afonin A."/>
            <person name="Chirak E."/>
        </authorList>
    </citation>
    <scope>NUCLEOTIDE SEQUENCE [LARGE SCALE GENOMIC DNA]</scope>
    <source>
        <strain evidence="4 5">A18/4-1</strain>
    </source>
</reference>
<organism evidence="4 5">
    <name type="scientific">Devosia neptuniae</name>
    <dbReference type="NCBI Taxonomy" id="191302"/>
    <lineage>
        <taxon>Bacteria</taxon>
        <taxon>Pseudomonadati</taxon>
        <taxon>Pseudomonadota</taxon>
        <taxon>Alphaproteobacteria</taxon>
        <taxon>Hyphomicrobiales</taxon>
        <taxon>Devosiaceae</taxon>
        <taxon>Devosia</taxon>
    </lineage>
</organism>
<dbReference type="PANTHER" id="PTHR35936">
    <property type="entry name" value="MEMBRANE-BOUND LYTIC MUREIN TRANSGLYCOSYLASE F"/>
    <property type="match status" value="1"/>
</dbReference>
<feature type="chain" id="PRO_5045425873" evidence="2">
    <location>
        <begin position="25"/>
        <end position="315"/>
    </location>
</feature>
<accession>A0ABY6CDQ5</accession>
<evidence type="ECO:0000313" key="4">
    <source>
        <dbReference type="EMBL" id="UXN69953.1"/>
    </source>
</evidence>
<dbReference type="SMART" id="SM00062">
    <property type="entry name" value="PBPb"/>
    <property type="match status" value="1"/>
</dbReference>
<feature type="signal peptide" evidence="2">
    <location>
        <begin position="1"/>
        <end position="24"/>
    </location>
</feature>
<gene>
    <name evidence="4" type="ORF">N8A98_22550</name>
</gene>
<dbReference type="EMBL" id="CP104965">
    <property type="protein sequence ID" value="UXN69953.1"/>
    <property type="molecule type" value="Genomic_DNA"/>
</dbReference>
<protein>
    <submittedName>
        <fullName evidence="4">ABC transporter substrate-binding protein</fullName>
    </submittedName>
</protein>
<dbReference type="Gene3D" id="3.40.190.10">
    <property type="entry name" value="Periplasmic binding protein-like II"/>
    <property type="match status" value="2"/>
</dbReference>
<evidence type="ECO:0000256" key="1">
    <source>
        <dbReference type="ARBA" id="ARBA00022729"/>
    </source>
</evidence>
<evidence type="ECO:0000259" key="3">
    <source>
        <dbReference type="SMART" id="SM00062"/>
    </source>
</evidence>
<proteinExistence type="predicted"/>
<dbReference type="SUPFAM" id="SSF53850">
    <property type="entry name" value="Periplasmic binding protein-like II"/>
    <property type="match status" value="1"/>
</dbReference>
<dbReference type="InterPro" id="IPR001638">
    <property type="entry name" value="Solute-binding_3/MltF_N"/>
</dbReference>